<dbReference type="Pfam" id="PF14478">
    <property type="entry name" value="DUF4430"/>
    <property type="match status" value="1"/>
</dbReference>
<dbReference type="Gene3D" id="2.170.130.30">
    <property type="match status" value="1"/>
</dbReference>
<dbReference type="RefSeq" id="WP_188525365.1">
    <property type="nucleotide sequence ID" value="NZ_BMDG01000017.1"/>
</dbReference>
<dbReference type="Proteomes" id="UP000632535">
    <property type="component" value="Unassembled WGS sequence"/>
</dbReference>
<dbReference type="EMBL" id="BMDG01000017">
    <property type="protein sequence ID" value="GGI11901.1"/>
    <property type="molecule type" value="Genomic_DNA"/>
</dbReference>
<keyword evidence="4" id="KW-1185">Reference proteome</keyword>
<evidence type="ECO:0000256" key="1">
    <source>
        <dbReference type="SAM" id="SignalP"/>
    </source>
</evidence>
<feature type="chain" id="PRO_5045592883" description="Transcobalamin-like C-terminal domain-containing protein" evidence="1">
    <location>
        <begin position="27"/>
        <end position="137"/>
    </location>
</feature>
<evidence type="ECO:0000313" key="4">
    <source>
        <dbReference type="Proteomes" id="UP000632535"/>
    </source>
</evidence>
<name>A0ABQ2BE01_9MICO</name>
<sequence length="137" mass="14451">MTITHPLHRRALASLPAAVLAVGLLAGCSGSDDAPAASASPTVSVDPSEHVAENLSEFSYAGEDGRSALELLEENDPQAQVQGKGENAYVTAIRGREADPETEFWALYVDDEAAQVGAGSLKTKDGQTITWKLEEIK</sequence>
<evidence type="ECO:0000313" key="3">
    <source>
        <dbReference type="EMBL" id="GGI11901.1"/>
    </source>
</evidence>
<dbReference type="InterPro" id="IPR006311">
    <property type="entry name" value="TAT_signal"/>
</dbReference>
<dbReference type="PROSITE" id="PS51318">
    <property type="entry name" value="TAT"/>
    <property type="match status" value="1"/>
</dbReference>
<protein>
    <recommendedName>
        <fullName evidence="2">Transcobalamin-like C-terminal domain-containing protein</fullName>
    </recommendedName>
</protein>
<comment type="caution">
    <text evidence="3">The sequence shown here is derived from an EMBL/GenBank/DDBJ whole genome shotgun (WGS) entry which is preliminary data.</text>
</comment>
<gene>
    <name evidence="3" type="ORF">GCM10007368_38500</name>
</gene>
<organism evidence="3 4">
    <name type="scientific">Isoptericola cucumis</name>
    <dbReference type="NCBI Taxonomy" id="1776856"/>
    <lineage>
        <taxon>Bacteria</taxon>
        <taxon>Bacillati</taxon>
        <taxon>Actinomycetota</taxon>
        <taxon>Actinomycetes</taxon>
        <taxon>Micrococcales</taxon>
        <taxon>Promicromonosporaceae</taxon>
        <taxon>Isoptericola</taxon>
    </lineage>
</organism>
<accession>A0ABQ2BE01</accession>
<dbReference type="InterPro" id="IPR027954">
    <property type="entry name" value="Transcobalamin-like_C"/>
</dbReference>
<proteinExistence type="predicted"/>
<evidence type="ECO:0000259" key="2">
    <source>
        <dbReference type="Pfam" id="PF14478"/>
    </source>
</evidence>
<feature type="signal peptide" evidence="1">
    <location>
        <begin position="1"/>
        <end position="26"/>
    </location>
</feature>
<feature type="domain" description="Transcobalamin-like C-terminal" evidence="2">
    <location>
        <begin position="65"/>
        <end position="134"/>
    </location>
</feature>
<reference evidence="4" key="1">
    <citation type="journal article" date="2019" name="Int. J. Syst. Evol. Microbiol.">
        <title>The Global Catalogue of Microorganisms (GCM) 10K type strain sequencing project: providing services to taxonomists for standard genome sequencing and annotation.</title>
        <authorList>
            <consortium name="The Broad Institute Genomics Platform"/>
            <consortium name="The Broad Institute Genome Sequencing Center for Infectious Disease"/>
            <person name="Wu L."/>
            <person name="Ma J."/>
        </authorList>
    </citation>
    <scope>NUCLEOTIDE SEQUENCE [LARGE SCALE GENOMIC DNA]</scope>
    <source>
        <strain evidence="4">CCM 8653</strain>
    </source>
</reference>
<keyword evidence="1" id="KW-0732">Signal</keyword>